<evidence type="ECO:0000256" key="1">
    <source>
        <dbReference type="ARBA" id="ARBA00004141"/>
    </source>
</evidence>
<evidence type="ECO:0000313" key="10">
    <source>
        <dbReference type="Proteomes" id="UP000248606"/>
    </source>
</evidence>
<feature type="region of interest" description="Disordered" evidence="7">
    <location>
        <begin position="526"/>
        <end position="550"/>
    </location>
</feature>
<feature type="compositionally biased region" description="Polar residues" evidence="7">
    <location>
        <begin position="526"/>
        <end position="535"/>
    </location>
</feature>
<comment type="similarity">
    <text evidence="6">Belongs to the sodium:neurotransmitter symporter (SNF) (TC 2.A.22) family.</text>
</comment>
<dbReference type="SUPFAM" id="SSF161070">
    <property type="entry name" value="SNF-like"/>
    <property type="match status" value="1"/>
</dbReference>
<gene>
    <name evidence="9" type="ORF">DI579_00530</name>
</gene>
<keyword evidence="5 8" id="KW-0472">Membrane</keyword>
<keyword evidence="4 8" id="KW-1133">Transmembrane helix</keyword>
<feature type="transmembrane region" description="Helical" evidence="8">
    <location>
        <begin position="389"/>
        <end position="409"/>
    </location>
</feature>
<feature type="transmembrane region" description="Helical" evidence="8">
    <location>
        <begin position="469"/>
        <end position="488"/>
    </location>
</feature>
<dbReference type="PANTHER" id="PTHR42948:SF1">
    <property type="entry name" value="TRANSPORTER"/>
    <property type="match status" value="1"/>
</dbReference>
<dbReference type="CDD" id="cd10334">
    <property type="entry name" value="SLC6sbd_u1"/>
    <property type="match status" value="1"/>
</dbReference>
<feature type="transmembrane region" description="Helical" evidence="8">
    <location>
        <begin position="17"/>
        <end position="35"/>
    </location>
</feature>
<evidence type="ECO:0000256" key="3">
    <source>
        <dbReference type="ARBA" id="ARBA00022692"/>
    </source>
</evidence>
<evidence type="ECO:0000256" key="8">
    <source>
        <dbReference type="SAM" id="Phobius"/>
    </source>
</evidence>
<dbReference type="InterPro" id="IPR037272">
    <property type="entry name" value="SNS_sf"/>
</dbReference>
<feature type="transmembrane region" description="Helical" evidence="8">
    <location>
        <begin position="181"/>
        <end position="203"/>
    </location>
</feature>
<evidence type="ECO:0000256" key="7">
    <source>
        <dbReference type="SAM" id="MobiDB-lite"/>
    </source>
</evidence>
<feature type="transmembrane region" description="Helical" evidence="8">
    <location>
        <begin position="90"/>
        <end position="119"/>
    </location>
</feature>
<feature type="transmembrane region" description="Helical" evidence="8">
    <location>
        <begin position="47"/>
        <end position="69"/>
    </location>
</feature>
<dbReference type="RefSeq" id="WP_303678535.1">
    <property type="nucleotide sequence ID" value="NZ_QFOZ01000001.1"/>
</dbReference>
<keyword evidence="6" id="KW-0769">Symport</keyword>
<evidence type="ECO:0000256" key="4">
    <source>
        <dbReference type="ARBA" id="ARBA00022989"/>
    </source>
</evidence>
<accession>A0A2W5IEE9</accession>
<evidence type="ECO:0000256" key="5">
    <source>
        <dbReference type="ARBA" id="ARBA00023136"/>
    </source>
</evidence>
<dbReference type="InterPro" id="IPR000175">
    <property type="entry name" value="Na/ntran_symport"/>
</dbReference>
<dbReference type="NCBIfam" id="NF037979">
    <property type="entry name" value="Na_transp"/>
    <property type="match status" value="1"/>
</dbReference>
<feature type="transmembrane region" description="Helical" evidence="8">
    <location>
        <begin position="223"/>
        <end position="248"/>
    </location>
</feature>
<dbReference type="Proteomes" id="UP000248606">
    <property type="component" value="Unassembled WGS sequence"/>
</dbReference>
<evidence type="ECO:0000313" key="9">
    <source>
        <dbReference type="EMBL" id="PZP89698.1"/>
    </source>
</evidence>
<keyword evidence="2 6" id="KW-0813">Transport</keyword>
<reference evidence="9 10" key="1">
    <citation type="submission" date="2017-08" db="EMBL/GenBank/DDBJ databases">
        <title>Infants hospitalized years apart are colonized by the same room-sourced microbial strains.</title>
        <authorList>
            <person name="Brooks B."/>
            <person name="Olm M.R."/>
            <person name="Firek B.A."/>
            <person name="Baker R."/>
            <person name="Thomas B.C."/>
            <person name="Morowitz M.J."/>
            <person name="Banfield J.F."/>
        </authorList>
    </citation>
    <scope>NUCLEOTIDE SEQUENCE [LARGE SCALE GENOMIC DNA]</scope>
    <source>
        <strain evidence="9">S2_006_000_R1_57</strain>
    </source>
</reference>
<feature type="transmembrane region" description="Helical" evidence="8">
    <location>
        <begin position="148"/>
        <end position="169"/>
    </location>
</feature>
<comment type="caution">
    <text evidence="9">The sequence shown here is derived from an EMBL/GenBank/DDBJ whole genome shotgun (WGS) entry which is preliminary data.</text>
</comment>
<feature type="transmembrane region" description="Helical" evidence="8">
    <location>
        <begin position="359"/>
        <end position="383"/>
    </location>
</feature>
<name>A0A2W5IEE9_9ACTN</name>
<keyword evidence="3 6" id="KW-0812">Transmembrane</keyword>
<dbReference type="GO" id="GO:0015293">
    <property type="term" value="F:symporter activity"/>
    <property type="evidence" value="ECO:0007669"/>
    <property type="project" value="UniProtKB-KW"/>
</dbReference>
<sequence>MSNTSPAQRETFSKRSVFILAAIGSAIGLGSIWRFPYVAYQNGGGAFLIPFLIALLTAGIPMLFLDYAMGHRFRGGAPLTFRRFAKHTETLGWFQVAICFVIACYYSVIIAWSCAYMVYSVKEAWGNNPAEFFNNDFLQSQSSLSVDFVPAVLIPLIIVWVITIGTLALGVQNGVGNMSKFFVPLLAALFLILVVRSLFLSGASDGLEVFFHANWNLLSDGKVWIAAYSQIFFSLSVGYGIMITYSSYLKRRTDLAGSSLVVAFATTSFQVLAGICVFAALGFLAHQQGTSVDSVAANGIGLAFIAFPSVISQMHGGPIFGVLFFLSLVLAGLTSSISLVEVVAAAFQDKFGLRRVPAVLITGIPMAIISIVLFATTSGVNVLSVVDKFINNAIALNALVTLILISWVYRRVEELHKHLISVSSLSVGKWWNACISIITPVALVWMLFVEFSTIIRDGYEDHPTWFLVAFGWGSMIFALVFAIILALCPWSDRIVHLDGPVFTPELTTEYQHPYYREWLAKHHPEQSNAAPTTSAAPVETIASERQEETE</sequence>
<dbReference type="PROSITE" id="PS00610">
    <property type="entry name" value="NA_NEUROTRAN_SYMP_1"/>
    <property type="match status" value="1"/>
</dbReference>
<dbReference type="GO" id="GO:0016020">
    <property type="term" value="C:membrane"/>
    <property type="evidence" value="ECO:0007669"/>
    <property type="project" value="UniProtKB-SubCell"/>
</dbReference>
<feature type="transmembrane region" description="Helical" evidence="8">
    <location>
        <begin position="319"/>
        <end position="347"/>
    </location>
</feature>
<dbReference type="Pfam" id="PF00209">
    <property type="entry name" value="SNF"/>
    <property type="match status" value="2"/>
</dbReference>
<evidence type="ECO:0000256" key="2">
    <source>
        <dbReference type="ARBA" id="ARBA00022448"/>
    </source>
</evidence>
<evidence type="ECO:0000256" key="6">
    <source>
        <dbReference type="RuleBase" id="RU003732"/>
    </source>
</evidence>
<feature type="transmembrane region" description="Helical" evidence="8">
    <location>
        <begin position="260"/>
        <end position="285"/>
    </location>
</feature>
<protein>
    <recommendedName>
        <fullName evidence="6">Transporter</fullName>
    </recommendedName>
</protein>
<dbReference type="PANTHER" id="PTHR42948">
    <property type="entry name" value="TRANSPORTER"/>
    <property type="match status" value="1"/>
</dbReference>
<dbReference type="PRINTS" id="PR00176">
    <property type="entry name" value="NANEUSMPORT"/>
</dbReference>
<dbReference type="PROSITE" id="PS50267">
    <property type="entry name" value="NA_NEUROTRAN_SYMP_3"/>
    <property type="match status" value="1"/>
</dbReference>
<proteinExistence type="inferred from homology"/>
<organism evidence="9 10">
    <name type="scientific">Lawsonella clevelandensis</name>
    <dbReference type="NCBI Taxonomy" id="1528099"/>
    <lineage>
        <taxon>Bacteria</taxon>
        <taxon>Bacillati</taxon>
        <taxon>Actinomycetota</taxon>
        <taxon>Actinomycetes</taxon>
        <taxon>Mycobacteriales</taxon>
        <taxon>Lawsonellaceae</taxon>
        <taxon>Lawsonella</taxon>
    </lineage>
</organism>
<comment type="subcellular location">
    <subcellularLocation>
        <location evidence="1">Membrane</location>
        <topology evidence="1">Multi-pass membrane protein</topology>
    </subcellularLocation>
</comment>
<dbReference type="AlphaFoldDB" id="A0A2W5IEE9"/>
<feature type="transmembrane region" description="Helical" evidence="8">
    <location>
        <begin position="430"/>
        <end position="449"/>
    </location>
</feature>
<dbReference type="EMBL" id="QFOZ01000001">
    <property type="protein sequence ID" value="PZP89698.1"/>
    <property type="molecule type" value="Genomic_DNA"/>
</dbReference>